<dbReference type="PROSITE" id="PS50048">
    <property type="entry name" value="ZN2_CY6_FUNGAL_2"/>
    <property type="match status" value="1"/>
</dbReference>
<feature type="compositionally biased region" description="Polar residues" evidence="3">
    <location>
        <begin position="133"/>
        <end position="143"/>
    </location>
</feature>
<evidence type="ECO:0000313" key="6">
    <source>
        <dbReference type="Proteomes" id="UP000594364"/>
    </source>
</evidence>
<protein>
    <recommendedName>
        <fullName evidence="4">Zn(2)-C6 fungal-type domain-containing protein</fullName>
    </recommendedName>
</protein>
<evidence type="ECO:0000313" key="5">
    <source>
        <dbReference type="EMBL" id="QPG95128.1"/>
    </source>
</evidence>
<dbReference type="PANTHER" id="PTHR37534">
    <property type="entry name" value="TRANSCRIPTIONAL ACTIVATOR PROTEIN UGA3"/>
    <property type="match status" value="1"/>
</dbReference>
<evidence type="ECO:0000256" key="3">
    <source>
        <dbReference type="SAM" id="MobiDB-lite"/>
    </source>
</evidence>
<dbReference type="GO" id="GO:0005634">
    <property type="term" value="C:nucleus"/>
    <property type="evidence" value="ECO:0007669"/>
    <property type="project" value="UniProtKB-SubCell"/>
</dbReference>
<dbReference type="CDD" id="cd00067">
    <property type="entry name" value="GAL4"/>
    <property type="match status" value="1"/>
</dbReference>
<dbReference type="AlphaFoldDB" id="A0A7S9PT65"/>
<dbReference type="Proteomes" id="UP000594364">
    <property type="component" value="Chromosome 1"/>
</dbReference>
<reference evidence="5 6" key="1">
    <citation type="journal article" date="2018" name="PLoS Genet.">
        <title>Repeat elements organise 3D genome structure and mediate transcription in the filamentous fungus Epichloe festucae.</title>
        <authorList>
            <person name="Winter D.J."/>
            <person name="Ganley A.R.D."/>
            <person name="Young C.A."/>
            <person name="Liachko I."/>
            <person name="Schardl C.L."/>
            <person name="Dupont P.Y."/>
            <person name="Berry D."/>
            <person name="Ram A."/>
            <person name="Scott B."/>
            <person name="Cox M.P."/>
        </authorList>
    </citation>
    <scope>NUCLEOTIDE SEQUENCE [LARGE SCALE GENOMIC DNA]</scope>
    <source>
        <strain evidence="5 6">Fl1</strain>
    </source>
</reference>
<evidence type="ECO:0000256" key="1">
    <source>
        <dbReference type="ARBA" id="ARBA00004123"/>
    </source>
</evidence>
<keyword evidence="2" id="KW-0539">Nucleus</keyword>
<proteinExistence type="predicted"/>
<dbReference type="Pfam" id="PF00172">
    <property type="entry name" value="Zn_clus"/>
    <property type="match status" value="1"/>
</dbReference>
<dbReference type="GO" id="GO:0000981">
    <property type="term" value="F:DNA-binding transcription factor activity, RNA polymerase II-specific"/>
    <property type="evidence" value="ECO:0007669"/>
    <property type="project" value="InterPro"/>
</dbReference>
<feature type="region of interest" description="Disordered" evidence="3">
    <location>
        <begin position="97"/>
        <end position="146"/>
    </location>
</feature>
<dbReference type="Gene3D" id="4.10.240.10">
    <property type="entry name" value="Zn(2)-C6 fungal-type DNA-binding domain"/>
    <property type="match status" value="1"/>
</dbReference>
<accession>A0A7S9PT65</accession>
<dbReference type="Pfam" id="PF11951">
    <property type="entry name" value="Fungal_trans_2"/>
    <property type="match status" value="1"/>
</dbReference>
<comment type="subcellular location">
    <subcellularLocation>
        <location evidence="1">Nucleus</location>
    </subcellularLocation>
</comment>
<keyword evidence="6" id="KW-1185">Reference proteome</keyword>
<sequence length="770" mass="85952">MSLLRQLMSSSKTRSSGGCWTCRVRRKKCAGNRPECDTCKALEITCYFEQEKPDWMDGGPKQKDMAEKIKAQVKRQASQRRDRKFLDLLETGTRHVSISDVDDASPAGHRGRDHLSGASDTDPSSRSHGMVSSPESSNTNGVSSPEVPWHNQVFVRHQDNDGAPDTDLHFLMIYLDYVFPYLFPHYRPPILAGGRGWILDVLQSNKSVYHTAVSLASSFFAIVLANGEIAHASCTRRVVERLESQLELGLKELQREMCVLNASNTGFDKRKGLVVMQSIVQMLVFEVATSNKDNWRMHLDAAIALFVQIVPNPSDWTETLHAFYSPKWPPPELGVRRPWSTSQAAFRFFTATLLYFDIISSVTLGSAPRLTHYQDDIMPYRGTFNRSIEPVPAGPLAMDEFFGLPNWVIQLLGNVAALESWKRLQKQMGSLSTNELVSRGKVLSEGIKTGLEVLEKHPNFRCPTQTTFPLLVADPVTGSHADEQPIFQMIWLLATLSYLHVVIIGWQPSSPEIRWSVSKATHLLSKLPKGTWLRALAWPMCVCGCLSPPEDEPVYRDIAHRLGALQVFGTVKEAMEVMERVWYMRGQIDESWDVARCLNYTTAELALYFSQLQLTRKSETRPKVPLIASGAADGGATGQAAEDDTDVPREATPLCDAQGKLIFIGGLRVPVFLPVSSTIVTSRVGQHAFAPESSRYPVLENVPASLVDQFDNAKLHGDLLLWASHDQKSDDLASVVNYLVLAIGILKDDEAPRRQRVNRPGRDPEDGAWE</sequence>
<dbReference type="GO" id="GO:0008270">
    <property type="term" value="F:zinc ion binding"/>
    <property type="evidence" value="ECO:0007669"/>
    <property type="project" value="InterPro"/>
</dbReference>
<evidence type="ECO:0000259" key="4">
    <source>
        <dbReference type="PROSITE" id="PS50048"/>
    </source>
</evidence>
<dbReference type="InterPro" id="IPR001138">
    <property type="entry name" value="Zn2Cys6_DnaBD"/>
</dbReference>
<dbReference type="PANTHER" id="PTHR37534:SF20">
    <property type="entry name" value="PRO1A C6 ZINK-FINGER PROTEIN"/>
    <property type="match status" value="1"/>
</dbReference>
<gene>
    <name evidence="5" type="ORF">C2857_007713</name>
</gene>
<dbReference type="EMBL" id="CP031385">
    <property type="protein sequence ID" value="QPG95128.1"/>
    <property type="molecule type" value="Genomic_DNA"/>
</dbReference>
<dbReference type="InterPro" id="IPR021858">
    <property type="entry name" value="Fun_TF"/>
</dbReference>
<dbReference type="InterPro" id="IPR036864">
    <property type="entry name" value="Zn2-C6_fun-type_DNA-bd_sf"/>
</dbReference>
<evidence type="ECO:0000256" key="2">
    <source>
        <dbReference type="ARBA" id="ARBA00023242"/>
    </source>
</evidence>
<feature type="domain" description="Zn(2)-C6 fungal-type" evidence="4">
    <location>
        <begin position="18"/>
        <end position="48"/>
    </location>
</feature>
<dbReference type="OrthoDB" id="5213892at2759"/>
<dbReference type="PROSITE" id="PS00463">
    <property type="entry name" value="ZN2_CY6_FUNGAL_1"/>
    <property type="match status" value="1"/>
</dbReference>
<organism evidence="5 6">
    <name type="scientific">Epichloe festucae (strain Fl1)</name>
    <dbReference type="NCBI Taxonomy" id="877507"/>
    <lineage>
        <taxon>Eukaryota</taxon>
        <taxon>Fungi</taxon>
        <taxon>Dikarya</taxon>
        <taxon>Ascomycota</taxon>
        <taxon>Pezizomycotina</taxon>
        <taxon>Sordariomycetes</taxon>
        <taxon>Hypocreomycetidae</taxon>
        <taxon>Hypocreales</taxon>
        <taxon>Clavicipitaceae</taxon>
        <taxon>Epichloe</taxon>
    </lineage>
</organism>
<feature type="compositionally biased region" description="Polar residues" evidence="3">
    <location>
        <begin position="118"/>
        <end position="127"/>
    </location>
</feature>
<name>A0A7S9PT65_EPIFF</name>
<dbReference type="SMART" id="SM00066">
    <property type="entry name" value="GAL4"/>
    <property type="match status" value="1"/>
</dbReference>
<dbReference type="SUPFAM" id="SSF57701">
    <property type="entry name" value="Zn2/Cys6 DNA-binding domain"/>
    <property type="match status" value="1"/>
</dbReference>